<evidence type="ECO:0000256" key="7">
    <source>
        <dbReference type="ARBA" id="ARBA00023315"/>
    </source>
</evidence>
<dbReference type="RefSeq" id="WP_349298076.1">
    <property type="nucleotide sequence ID" value="NZ_JBEDNQ010000004.1"/>
</dbReference>
<dbReference type="EMBL" id="JBEDNQ010000004">
    <property type="protein sequence ID" value="MEQ3551000.1"/>
    <property type="molecule type" value="Genomic_DNA"/>
</dbReference>
<keyword evidence="3 8" id="KW-0808">Transferase</keyword>
<dbReference type="Proteomes" id="UP001494902">
    <property type="component" value="Unassembled WGS sequence"/>
</dbReference>
<keyword evidence="7 8" id="KW-0012">Acyltransferase</keyword>
<dbReference type="SUPFAM" id="SSF56317">
    <property type="entry name" value="Carbon-nitrogen hydrolase"/>
    <property type="match status" value="1"/>
</dbReference>
<evidence type="ECO:0000256" key="6">
    <source>
        <dbReference type="ARBA" id="ARBA00023136"/>
    </source>
</evidence>
<dbReference type="InterPro" id="IPR003010">
    <property type="entry name" value="C-N_Hydrolase"/>
</dbReference>
<evidence type="ECO:0000256" key="1">
    <source>
        <dbReference type="ARBA" id="ARBA00004651"/>
    </source>
</evidence>
<feature type="transmembrane region" description="Helical" evidence="8">
    <location>
        <begin position="100"/>
        <end position="122"/>
    </location>
</feature>
<feature type="transmembrane region" description="Helical" evidence="8">
    <location>
        <begin position="200"/>
        <end position="217"/>
    </location>
</feature>
<reference evidence="10 11" key="1">
    <citation type="submission" date="2024-03" db="EMBL/GenBank/DDBJ databases">
        <title>Draft genome sequence of Pseudonocardia nematodicida JCM 31783.</title>
        <authorList>
            <person name="Butdee W."/>
            <person name="Duangmal K."/>
        </authorList>
    </citation>
    <scope>NUCLEOTIDE SEQUENCE [LARGE SCALE GENOMIC DNA]</scope>
    <source>
        <strain evidence="10 11">JCM 31783</strain>
    </source>
</reference>
<feature type="domain" description="CN hydrolase" evidence="9">
    <location>
        <begin position="225"/>
        <end position="479"/>
    </location>
</feature>
<evidence type="ECO:0000256" key="2">
    <source>
        <dbReference type="ARBA" id="ARBA00022475"/>
    </source>
</evidence>
<keyword evidence="2 8" id="KW-1003">Cell membrane</keyword>
<keyword evidence="11" id="KW-1185">Reference proteome</keyword>
<feature type="transmembrane region" description="Helical" evidence="8">
    <location>
        <begin position="483"/>
        <end position="505"/>
    </location>
</feature>
<dbReference type="InterPro" id="IPR004563">
    <property type="entry name" value="Apolipo_AcylTrfase"/>
</dbReference>
<comment type="pathway">
    <text evidence="8">Protein modification; lipoprotein biosynthesis (N-acyl transfer).</text>
</comment>
<gene>
    <name evidence="8 10" type="primary">lnt</name>
    <name evidence="10" type="ORF">WIS52_11000</name>
</gene>
<dbReference type="InterPro" id="IPR036526">
    <property type="entry name" value="C-N_Hydrolase_sf"/>
</dbReference>
<proteinExistence type="inferred from homology"/>
<evidence type="ECO:0000256" key="4">
    <source>
        <dbReference type="ARBA" id="ARBA00022692"/>
    </source>
</evidence>
<dbReference type="CDD" id="cd07571">
    <property type="entry name" value="ALP_N-acyl_transferase"/>
    <property type="match status" value="1"/>
</dbReference>
<evidence type="ECO:0000256" key="8">
    <source>
        <dbReference type="HAMAP-Rule" id="MF_01148"/>
    </source>
</evidence>
<dbReference type="EC" id="2.3.1.269" evidence="8"/>
<dbReference type="Pfam" id="PF20154">
    <property type="entry name" value="LNT_N"/>
    <property type="match status" value="1"/>
</dbReference>
<comment type="subcellular location">
    <subcellularLocation>
        <location evidence="1 8">Cell membrane</location>
        <topology evidence="1 8">Multi-pass membrane protein</topology>
    </subcellularLocation>
</comment>
<dbReference type="PANTHER" id="PTHR38686:SF1">
    <property type="entry name" value="APOLIPOPROTEIN N-ACYLTRANSFERASE"/>
    <property type="match status" value="1"/>
</dbReference>
<dbReference type="Pfam" id="PF00795">
    <property type="entry name" value="CN_hydrolase"/>
    <property type="match status" value="1"/>
</dbReference>
<comment type="similarity">
    <text evidence="8">Belongs to the CN hydrolase family. Apolipoprotein N-acyltransferase subfamily.</text>
</comment>
<keyword evidence="5 8" id="KW-1133">Transmembrane helix</keyword>
<organism evidence="10 11">
    <name type="scientific">Pseudonocardia nematodicida</name>
    <dbReference type="NCBI Taxonomy" id="1206997"/>
    <lineage>
        <taxon>Bacteria</taxon>
        <taxon>Bacillati</taxon>
        <taxon>Actinomycetota</taxon>
        <taxon>Actinomycetes</taxon>
        <taxon>Pseudonocardiales</taxon>
        <taxon>Pseudonocardiaceae</taxon>
        <taxon>Pseudonocardia</taxon>
    </lineage>
</organism>
<dbReference type="NCBIfam" id="TIGR00546">
    <property type="entry name" value="lnt"/>
    <property type="match status" value="1"/>
</dbReference>
<dbReference type="PANTHER" id="PTHR38686">
    <property type="entry name" value="APOLIPOPROTEIN N-ACYLTRANSFERASE"/>
    <property type="match status" value="1"/>
</dbReference>
<feature type="transmembrane region" description="Helical" evidence="8">
    <location>
        <begin position="167"/>
        <end position="191"/>
    </location>
</feature>
<feature type="transmembrane region" description="Helical" evidence="8">
    <location>
        <begin position="70"/>
        <end position="88"/>
    </location>
</feature>
<name>A0ABV1K957_9PSEU</name>
<accession>A0ABV1K957</accession>
<dbReference type="HAMAP" id="MF_01148">
    <property type="entry name" value="Lnt"/>
    <property type="match status" value="1"/>
</dbReference>
<dbReference type="GO" id="GO:0016746">
    <property type="term" value="F:acyltransferase activity"/>
    <property type="evidence" value="ECO:0007669"/>
    <property type="project" value="UniProtKB-KW"/>
</dbReference>
<evidence type="ECO:0000313" key="11">
    <source>
        <dbReference type="Proteomes" id="UP001494902"/>
    </source>
</evidence>
<evidence type="ECO:0000256" key="5">
    <source>
        <dbReference type="ARBA" id="ARBA00022989"/>
    </source>
</evidence>
<comment type="function">
    <text evidence="8">Catalyzes the phospholipid dependent N-acylation of the N-terminal cysteine of apolipoprotein, the last step in lipoprotein maturation.</text>
</comment>
<comment type="catalytic activity">
    <reaction evidence="8">
        <text>N-terminal S-1,2-diacyl-sn-glyceryl-L-cysteinyl-[lipoprotein] + a glycerophospholipid = N-acyl-S-1,2-diacyl-sn-glyceryl-L-cysteinyl-[lipoprotein] + a 2-acyl-sn-glycero-3-phospholipid + H(+)</text>
        <dbReference type="Rhea" id="RHEA:48228"/>
        <dbReference type="Rhea" id="RHEA-COMP:14681"/>
        <dbReference type="Rhea" id="RHEA-COMP:14684"/>
        <dbReference type="ChEBI" id="CHEBI:15378"/>
        <dbReference type="ChEBI" id="CHEBI:136912"/>
        <dbReference type="ChEBI" id="CHEBI:140656"/>
        <dbReference type="ChEBI" id="CHEBI:140657"/>
        <dbReference type="ChEBI" id="CHEBI:140660"/>
        <dbReference type="EC" id="2.3.1.269"/>
    </reaction>
</comment>
<keyword evidence="6 8" id="KW-0472">Membrane</keyword>
<evidence type="ECO:0000259" key="9">
    <source>
        <dbReference type="PROSITE" id="PS50263"/>
    </source>
</evidence>
<sequence length="514" mass="54502">MSSVVGGRPAVQPDRLRRAARVLWRDGAVVLAGLLLFLAFPPRTLWWTALPAFALLWWALQGVRARRGAVLGFVFGMAFFLPHLLWIQDFLGAQFGPWPWLGLSAVMAAFLAAYGAGVTLVTRLPGAPLWAAALFVLQESLRGRTPLNGFPWGRVAFGQVDGPYLPLAHYGGATLVTFAVVASGFCVAALLTRPREIRRAVPVLVIAIALVVVPAPPTDAQAGTRTVGTVQGNAPDDGLGLLGQRAEVRRNTLSVNAGLAGEIRAGTVPRPDFVVWPEGSTSTDGRDPVVDRAVADLGVPALVGAIFRGDGGTENSVVEWDPVTGAGERYAKQELVPFSERIPFRSISSAVTPFVDFDEWADMRAGTRPGVLDVAGTRVGLGICYEVAYDWVLREGTQDGAQMLVVPTDNAWFGQSEMTYQQLGMARLRAVENGRAVVVAALSGVSAVVEPDGSVARSTGMYTADTMVETVPLRTDITPATRIGGWVEAGFAATALAACMAGFLARRRRGAAGG</sequence>
<comment type="caution">
    <text evidence="10">The sequence shown here is derived from an EMBL/GenBank/DDBJ whole genome shotgun (WGS) entry which is preliminary data.</text>
</comment>
<dbReference type="InterPro" id="IPR045378">
    <property type="entry name" value="LNT_N"/>
</dbReference>
<dbReference type="Gene3D" id="3.60.110.10">
    <property type="entry name" value="Carbon-nitrogen hydrolase"/>
    <property type="match status" value="1"/>
</dbReference>
<evidence type="ECO:0000256" key="3">
    <source>
        <dbReference type="ARBA" id="ARBA00022679"/>
    </source>
</evidence>
<dbReference type="PROSITE" id="PS50263">
    <property type="entry name" value="CN_HYDROLASE"/>
    <property type="match status" value="1"/>
</dbReference>
<keyword evidence="4 8" id="KW-0812">Transmembrane</keyword>
<evidence type="ECO:0000313" key="10">
    <source>
        <dbReference type="EMBL" id="MEQ3551000.1"/>
    </source>
</evidence>
<feature type="transmembrane region" description="Helical" evidence="8">
    <location>
        <begin position="22"/>
        <end position="40"/>
    </location>
</feature>
<protein>
    <recommendedName>
        <fullName evidence="8">Apolipoprotein N-acyltransferase</fullName>
        <shortName evidence="8">ALP N-acyltransferase</shortName>
        <ecNumber evidence="8">2.3.1.269</ecNumber>
    </recommendedName>
</protein>